<evidence type="ECO:0000259" key="3">
    <source>
        <dbReference type="PROSITE" id="PS50108"/>
    </source>
</evidence>
<evidence type="ECO:0000313" key="4">
    <source>
        <dbReference type="EMBL" id="ODG92539.1"/>
    </source>
</evidence>
<dbReference type="SUPFAM" id="SSF48317">
    <property type="entry name" value="Acid phosphatase/Vanadium-dependent haloperoxidase"/>
    <property type="match status" value="1"/>
</dbReference>
<reference evidence="4 5" key="1">
    <citation type="submission" date="2016-07" db="EMBL/GenBank/DDBJ databases">
        <authorList>
            <person name="Townsley L."/>
            <person name="Shank E.A."/>
        </authorList>
    </citation>
    <scope>NUCLEOTIDE SEQUENCE [LARGE SCALE GENOMIC DNA]</scope>
    <source>
        <strain evidence="4 5">CH01</strain>
    </source>
</reference>
<feature type="transmembrane region" description="Helical" evidence="2">
    <location>
        <begin position="395"/>
        <end position="416"/>
    </location>
</feature>
<dbReference type="PANTHER" id="PTHR42709:SF9">
    <property type="entry name" value="ALKALINE PHOSPHATASE LIKE PROTEIN"/>
    <property type="match status" value="1"/>
</dbReference>
<feature type="transmembrane region" description="Helical" evidence="2">
    <location>
        <begin position="49"/>
        <end position="70"/>
    </location>
</feature>
<gene>
    <name evidence="4" type="ORF">BED47_19040</name>
</gene>
<organism evidence="4 5">
    <name type="scientific">Gottfriedia luciferensis</name>
    <dbReference type="NCBI Taxonomy" id="178774"/>
    <lineage>
        <taxon>Bacteria</taxon>
        <taxon>Bacillati</taxon>
        <taxon>Bacillota</taxon>
        <taxon>Bacilli</taxon>
        <taxon>Bacillales</taxon>
        <taxon>Bacillaceae</taxon>
        <taxon>Gottfriedia</taxon>
    </lineage>
</organism>
<dbReference type="InterPro" id="IPR036938">
    <property type="entry name" value="PAP2/HPO_sf"/>
</dbReference>
<comment type="similarity">
    <text evidence="1">Belongs to the DedA family.</text>
</comment>
<feature type="transmembrane region" description="Helical" evidence="2">
    <location>
        <begin position="219"/>
        <end position="239"/>
    </location>
</feature>
<sequence>MNEIIHLLNEYGYIILFLSLMLELIIVPIPNEALMSYVGVLCFHGKMNIVLSIISAGLGGVVGVTISYWLGYKLGTPFFRKFGHYIHMGPEKIEKMSKWYEKYGKVLLLVSFFIPGIRHFASIISGIIKLPYRAFAIFSYIGVFLWIGTFIWLGQAMGPKWDIYQVEIKKWLVLGSILLGFIVLAFFVVKTNKEIIKESLLLIFESSFKRFKSFMKIKLIILICLIFFVSFFILMVGFIQDTISNEFDKFNSIFKTIVFNLFNQNWHGSMNFIYSLSTWKVLVTISLATILVILINNKNKWLEMLFFIASLAGILILSIGIPWIFNFMLGGNVSKNFPNEKSMLILTVLGYFIIMLIRHNKAYMLNLIMFFCFIFVVVLFSISSVYLHHLLPSDIAAGFVFSSVWLSGIIFSLELFRFVSLLKENMREEKLLKT</sequence>
<keyword evidence="2" id="KW-0472">Membrane</keyword>
<dbReference type="RefSeq" id="WP_069033174.1">
    <property type="nucleotide sequence ID" value="NZ_MDKC01000007.1"/>
</dbReference>
<keyword evidence="2" id="KW-1133">Transmembrane helix</keyword>
<feature type="domain" description="CRIB" evidence="3">
    <location>
        <begin position="74"/>
        <end position="89"/>
    </location>
</feature>
<evidence type="ECO:0000313" key="5">
    <source>
        <dbReference type="Proteomes" id="UP000094580"/>
    </source>
</evidence>
<feature type="transmembrane region" description="Helical" evidence="2">
    <location>
        <begin position="12"/>
        <end position="29"/>
    </location>
</feature>
<comment type="caution">
    <text evidence="4">The sequence shown here is derived from an EMBL/GenBank/DDBJ whole genome shotgun (WGS) entry which is preliminary data.</text>
</comment>
<feature type="transmembrane region" description="Helical" evidence="2">
    <location>
        <begin position="306"/>
        <end position="329"/>
    </location>
</feature>
<keyword evidence="5" id="KW-1185">Reference proteome</keyword>
<evidence type="ECO:0000256" key="1">
    <source>
        <dbReference type="ARBA" id="ARBA00010792"/>
    </source>
</evidence>
<feature type="transmembrane region" description="Helical" evidence="2">
    <location>
        <begin position="341"/>
        <end position="357"/>
    </location>
</feature>
<dbReference type="PROSITE" id="PS50108">
    <property type="entry name" value="CRIB"/>
    <property type="match status" value="1"/>
</dbReference>
<protein>
    <recommendedName>
        <fullName evidence="3">CRIB domain-containing protein</fullName>
    </recommendedName>
</protein>
<dbReference type="EMBL" id="MDKC01000007">
    <property type="protein sequence ID" value="ODG92539.1"/>
    <property type="molecule type" value="Genomic_DNA"/>
</dbReference>
<evidence type="ECO:0000256" key="2">
    <source>
        <dbReference type="SAM" id="Phobius"/>
    </source>
</evidence>
<dbReference type="InterPro" id="IPR032816">
    <property type="entry name" value="VTT_dom"/>
</dbReference>
<dbReference type="PANTHER" id="PTHR42709">
    <property type="entry name" value="ALKALINE PHOSPHATASE LIKE PROTEIN"/>
    <property type="match status" value="1"/>
</dbReference>
<accession>A0ABX2ZT59</accession>
<feature type="transmembrane region" description="Helical" evidence="2">
    <location>
        <begin position="135"/>
        <end position="155"/>
    </location>
</feature>
<dbReference type="InterPro" id="IPR000095">
    <property type="entry name" value="CRIB_dom"/>
</dbReference>
<name>A0ABX2ZT59_9BACI</name>
<feature type="transmembrane region" description="Helical" evidence="2">
    <location>
        <begin position="272"/>
        <end position="294"/>
    </location>
</feature>
<feature type="transmembrane region" description="Helical" evidence="2">
    <location>
        <begin position="171"/>
        <end position="189"/>
    </location>
</feature>
<dbReference type="InterPro" id="IPR051311">
    <property type="entry name" value="DedA_domain"/>
</dbReference>
<proteinExistence type="inferred from homology"/>
<feature type="transmembrane region" description="Helical" evidence="2">
    <location>
        <begin position="364"/>
        <end position="389"/>
    </location>
</feature>
<keyword evidence="2" id="KW-0812">Transmembrane</keyword>
<dbReference type="Proteomes" id="UP000094580">
    <property type="component" value="Unassembled WGS sequence"/>
</dbReference>
<dbReference type="Pfam" id="PF09335">
    <property type="entry name" value="VTT_dom"/>
    <property type="match status" value="1"/>
</dbReference>